<name>A0A2N1MPJ1_9GLOM</name>
<dbReference type="EMBL" id="LLXL01001623">
    <property type="protein sequence ID" value="PKK63555.1"/>
    <property type="molecule type" value="Genomic_DNA"/>
</dbReference>
<proteinExistence type="predicted"/>
<gene>
    <name evidence="1" type="ORF">RhiirC2_716903</name>
</gene>
<reference evidence="1 2" key="2">
    <citation type="submission" date="2017-10" db="EMBL/GenBank/DDBJ databases">
        <title>Extensive intraspecific genome diversity in a model arbuscular mycorrhizal fungus.</title>
        <authorList>
            <person name="Chen E.C.H."/>
            <person name="Morin E."/>
            <person name="Baudet D."/>
            <person name="Noel J."/>
            <person name="Ndikumana S."/>
            <person name="Charron P."/>
            <person name="St-Onge C."/>
            <person name="Giorgi J."/>
            <person name="Grigoriev I.V."/>
            <person name="Roux C."/>
            <person name="Martin F.M."/>
            <person name="Corradi N."/>
        </authorList>
    </citation>
    <scope>NUCLEOTIDE SEQUENCE [LARGE SCALE GENOMIC DNA]</scope>
    <source>
        <strain evidence="1 2">C2</strain>
    </source>
</reference>
<dbReference type="Proteomes" id="UP000233469">
    <property type="component" value="Unassembled WGS sequence"/>
</dbReference>
<dbReference type="VEuPathDB" id="FungiDB:RhiirFUN_001968"/>
<comment type="caution">
    <text evidence="1">The sequence shown here is derived from an EMBL/GenBank/DDBJ whole genome shotgun (WGS) entry which is preliminary data.</text>
</comment>
<sequence length="135" mass="15461">MLIILSLDDFLKQINYEKLSHAAYALQILQNFEFLTAKDLLRFNIKSEGNRLNVDESIITLALNRLWLDPILKANLTVLAEEINNTNVNKKMVNDENLSRIIQLGPQSASTSFEDNFFNGVSFHNNKEIGFGRLF</sequence>
<evidence type="ECO:0000313" key="2">
    <source>
        <dbReference type="Proteomes" id="UP000233469"/>
    </source>
</evidence>
<organism evidence="1 2">
    <name type="scientific">Rhizophagus irregularis</name>
    <dbReference type="NCBI Taxonomy" id="588596"/>
    <lineage>
        <taxon>Eukaryota</taxon>
        <taxon>Fungi</taxon>
        <taxon>Fungi incertae sedis</taxon>
        <taxon>Mucoromycota</taxon>
        <taxon>Glomeromycotina</taxon>
        <taxon>Glomeromycetes</taxon>
        <taxon>Glomerales</taxon>
        <taxon>Glomeraceae</taxon>
        <taxon>Rhizophagus</taxon>
    </lineage>
</organism>
<dbReference type="VEuPathDB" id="FungiDB:FUN_001930"/>
<protein>
    <submittedName>
        <fullName evidence="1">Uncharacterized protein</fullName>
    </submittedName>
</protein>
<dbReference type="OrthoDB" id="2320286at2759"/>
<reference evidence="1 2" key="1">
    <citation type="submission" date="2016-04" db="EMBL/GenBank/DDBJ databases">
        <title>Genome analyses suggest a sexual origin of heterokaryosis in a supposedly ancient asexual fungus.</title>
        <authorList>
            <person name="Ropars J."/>
            <person name="Sedzielewska K."/>
            <person name="Noel J."/>
            <person name="Charron P."/>
            <person name="Farinelli L."/>
            <person name="Marton T."/>
            <person name="Kruger M."/>
            <person name="Pelin A."/>
            <person name="Brachmann A."/>
            <person name="Corradi N."/>
        </authorList>
    </citation>
    <scope>NUCLEOTIDE SEQUENCE [LARGE SCALE GENOMIC DNA]</scope>
    <source>
        <strain evidence="1 2">C2</strain>
    </source>
</reference>
<evidence type="ECO:0000313" key="1">
    <source>
        <dbReference type="EMBL" id="PKK63555.1"/>
    </source>
</evidence>
<accession>A0A2N1MPJ1</accession>
<dbReference type="VEuPathDB" id="FungiDB:RhiirA1_449202"/>
<dbReference type="AlphaFoldDB" id="A0A2N1MPJ1"/>